<evidence type="ECO:0000259" key="4">
    <source>
        <dbReference type="Pfam" id="PF00735"/>
    </source>
</evidence>
<evidence type="ECO:0000313" key="5">
    <source>
        <dbReference type="EMBL" id="CAH0113071.1"/>
    </source>
</evidence>
<dbReference type="AlphaFoldDB" id="A0A8J2S2B9"/>
<dbReference type="PANTHER" id="PTHR32046:SF14">
    <property type="match status" value="1"/>
</dbReference>
<keyword evidence="6" id="KW-1185">Reference proteome</keyword>
<dbReference type="PANTHER" id="PTHR32046">
    <property type="entry name" value="G DOMAIN-CONTAINING PROTEIN"/>
    <property type="match status" value="1"/>
</dbReference>
<comment type="similarity">
    <text evidence="1">Belongs to the TRAFAC class TrmE-Era-EngA-EngB-Septin-like GTPase superfamily. Septin GTPase family.</text>
</comment>
<protein>
    <recommendedName>
        <fullName evidence="4">Septin-type G domain-containing protein</fullName>
    </recommendedName>
</protein>
<feature type="region of interest" description="Disordered" evidence="3">
    <location>
        <begin position="431"/>
        <end position="509"/>
    </location>
</feature>
<reference evidence="5" key="1">
    <citation type="submission" date="2021-11" db="EMBL/GenBank/DDBJ databases">
        <authorList>
            <person name="Schell T."/>
        </authorList>
    </citation>
    <scope>NUCLEOTIDE SEQUENCE</scope>
    <source>
        <strain evidence="5">M5</strain>
    </source>
</reference>
<evidence type="ECO:0000313" key="6">
    <source>
        <dbReference type="Proteomes" id="UP000789390"/>
    </source>
</evidence>
<accession>A0A8J2S2B9</accession>
<dbReference type="Pfam" id="PF00735">
    <property type="entry name" value="Septin"/>
    <property type="match status" value="1"/>
</dbReference>
<evidence type="ECO:0000256" key="3">
    <source>
        <dbReference type="SAM" id="MobiDB-lite"/>
    </source>
</evidence>
<dbReference type="InterPro" id="IPR030379">
    <property type="entry name" value="G_SEPTIN_dom"/>
</dbReference>
<dbReference type="SUPFAM" id="SSF52540">
    <property type="entry name" value="P-loop containing nucleoside triphosphate hydrolases"/>
    <property type="match status" value="1"/>
</dbReference>
<feature type="domain" description="Septin-type G" evidence="4">
    <location>
        <begin position="567"/>
        <end position="648"/>
    </location>
</feature>
<dbReference type="InterPro" id="IPR025662">
    <property type="entry name" value="Sigma_54_int_dom_ATP-bd_1"/>
</dbReference>
<sequence>MTQGMKRDQKITSAVQQFFEHENGIQELNAVGFVVQSSLARLTPSQTYIFNSVLEIFGKNIERNILFFTTFADGNSPLVLEAIKKAKLPCLKDTKGSPCYKCFNNGSIFKSPQSANKRRLLMDWEDGMENFDAFFQELTNMEPQSLQMTQQVLHGRKQLEVKLEWIQNAIPKHLMKMEELRKKEALIQVHKAKVNTQQNYEIKVPVSKKVRGPIGESSNYLNCTKCEVTCHHPCDPFLPMGWCEVFAAQDYSLPIFGKFLEKVVNTFSDPDCTVMETQTLENVREKYEKAKGKKLDAEELVGALKEEVDKLKDGIIKSVNCIMYLNKKLKDIALYGETLSTPDYIRMMIKSEETDKSDGFQERIQSLNELLTLAELKKKILTDEEFAKQFKSEEKMNFQGEMERLEGLFRNPKENESEIMRIYYTITKTGGSETHQMRSTGERYTSKHHTKAENSIGPQSSATTSTTPSAIPHQLNPMENIKAQSTSQLRQHEETVTSDENDREHGEISSRLPIQIRNLCTNTETIQGMTLLKLPLKIESTFEGASSIVKRFSFGEPDTWTGRKSKTILLIGETGSGKTTMINAMINYVLGIEWDDPFRFVLIDEQVTGESQAHSQTQGVTAYDIHYRKGFRVPFSLTIVDTPGFGDTGGMGRDKEITSAVQAFFKNSNGIQELDAVGFVVQSALVRLTSSQKYIFNSVLSIFGKDLEKNILFLATFADGNSPLVLEAIKEAKLPCLMDQNGSPYHQSFNNGAIYKSPQSANSKRFRMDWEDGMENFQLFFDQLADMPTKSLQMTSEVLEMRKYFEIQMDFMHRDISKQLMKMEELRKTEEQIALNRDKVNANKNFEVQVPVSKKVKLHVGDKSAMNCTRCEVSCHYPCNPRLWSGFCPAFFRSENIVPNMEGAMNVLEAVTLLRREPIRTLSVVADIVIKTASNLVSPIRTCNVCPGNCLVGDHTNENGKWDFKQELETKTMYDIQKAYEDAMGKKLNAEELLKSLKLEVEQLTTKILKTMEAITCCSNQLKEKALRGNPITNLEYIQMIIDDEKTNGKPGYEERIKSLEDVLKRAKLTKGIVGSG</sequence>
<dbReference type="GO" id="GO:0005525">
    <property type="term" value="F:GTP binding"/>
    <property type="evidence" value="ECO:0007669"/>
    <property type="project" value="UniProtKB-KW"/>
</dbReference>
<keyword evidence="2" id="KW-0175">Coiled coil</keyword>
<dbReference type="Proteomes" id="UP000789390">
    <property type="component" value="Unassembled WGS sequence"/>
</dbReference>
<keyword evidence="1" id="KW-0547">Nucleotide-binding</keyword>
<keyword evidence="1" id="KW-0342">GTP-binding</keyword>
<feature type="coiled-coil region" evidence="2">
    <location>
        <begin position="980"/>
        <end position="1014"/>
    </location>
</feature>
<dbReference type="PROSITE" id="PS00675">
    <property type="entry name" value="SIGMA54_INTERACT_1"/>
    <property type="match status" value="1"/>
</dbReference>
<proteinExistence type="inferred from homology"/>
<dbReference type="Gene3D" id="3.40.50.300">
    <property type="entry name" value="P-loop containing nucleotide triphosphate hydrolases"/>
    <property type="match status" value="2"/>
</dbReference>
<dbReference type="CDD" id="cd00882">
    <property type="entry name" value="Ras_like_GTPase"/>
    <property type="match status" value="1"/>
</dbReference>
<evidence type="ECO:0000256" key="2">
    <source>
        <dbReference type="SAM" id="Coils"/>
    </source>
</evidence>
<dbReference type="EMBL" id="CAKKLH010000336">
    <property type="protein sequence ID" value="CAH0113071.1"/>
    <property type="molecule type" value="Genomic_DNA"/>
</dbReference>
<dbReference type="FunFam" id="3.40.50.300:FF:002049">
    <property type="entry name" value="Si:ch73-170d6.2"/>
    <property type="match status" value="1"/>
</dbReference>
<dbReference type="InterPro" id="IPR027417">
    <property type="entry name" value="P-loop_NTPase"/>
</dbReference>
<organism evidence="5 6">
    <name type="scientific">Daphnia galeata</name>
    <dbReference type="NCBI Taxonomy" id="27404"/>
    <lineage>
        <taxon>Eukaryota</taxon>
        <taxon>Metazoa</taxon>
        <taxon>Ecdysozoa</taxon>
        <taxon>Arthropoda</taxon>
        <taxon>Crustacea</taxon>
        <taxon>Branchiopoda</taxon>
        <taxon>Diplostraca</taxon>
        <taxon>Cladocera</taxon>
        <taxon>Anomopoda</taxon>
        <taxon>Daphniidae</taxon>
        <taxon>Daphnia</taxon>
    </lineage>
</organism>
<gene>
    <name evidence="5" type="ORF">DGAL_LOCUS16873</name>
</gene>
<feature type="compositionally biased region" description="Low complexity" evidence="3">
    <location>
        <begin position="460"/>
        <end position="470"/>
    </location>
</feature>
<dbReference type="OrthoDB" id="2386367at2759"/>
<feature type="compositionally biased region" description="Basic and acidic residues" evidence="3">
    <location>
        <begin position="490"/>
        <end position="508"/>
    </location>
</feature>
<name>A0A8J2S2B9_9CRUS</name>
<evidence type="ECO:0000256" key="1">
    <source>
        <dbReference type="RuleBase" id="RU004560"/>
    </source>
</evidence>
<feature type="coiled-coil region" evidence="2">
    <location>
        <begin position="280"/>
        <end position="307"/>
    </location>
</feature>
<comment type="caution">
    <text evidence="5">The sequence shown here is derived from an EMBL/GenBank/DDBJ whole genome shotgun (WGS) entry which is preliminary data.</text>
</comment>